<dbReference type="EMBL" id="VBTY01000029">
    <property type="protein sequence ID" value="MDG3494011.1"/>
    <property type="molecule type" value="Genomic_DNA"/>
</dbReference>
<gene>
    <name evidence="3" type="ORF">FEV09_05510</name>
</gene>
<accession>A0A9X4RH19</accession>
<comment type="caution">
    <text evidence="3">The sequence shown here is derived from an EMBL/GenBank/DDBJ whole genome shotgun (WGS) entry which is preliminary data.</text>
</comment>
<keyword evidence="1" id="KW-0812">Transmembrane</keyword>
<dbReference type="RefSeq" id="WP_009626071.1">
    <property type="nucleotide sequence ID" value="NZ_VBTY01000029.1"/>
</dbReference>
<dbReference type="Proteomes" id="UP001152872">
    <property type="component" value="Unassembled WGS sequence"/>
</dbReference>
<evidence type="ECO:0000256" key="1">
    <source>
        <dbReference type="SAM" id="Phobius"/>
    </source>
</evidence>
<keyword evidence="4" id="KW-1185">Reference proteome</keyword>
<organism evidence="3 4">
    <name type="scientific">Pseudanabaena catenata USMAC16</name>
    <dbReference type="NCBI Taxonomy" id="1855837"/>
    <lineage>
        <taxon>Bacteria</taxon>
        <taxon>Bacillati</taxon>
        <taxon>Cyanobacteriota</taxon>
        <taxon>Cyanophyceae</taxon>
        <taxon>Pseudanabaenales</taxon>
        <taxon>Pseudanabaenaceae</taxon>
        <taxon>Pseudanabaena</taxon>
    </lineage>
</organism>
<feature type="transmembrane region" description="Helical" evidence="1">
    <location>
        <begin position="256"/>
        <end position="276"/>
    </location>
</feature>
<protein>
    <submittedName>
        <fullName evidence="3">NF038130 family PEP-CTERM protein</fullName>
    </submittedName>
</protein>
<evidence type="ECO:0000313" key="4">
    <source>
        <dbReference type="Proteomes" id="UP001152872"/>
    </source>
</evidence>
<feature type="chain" id="PRO_5040775863" evidence="2">
    <location>
        <begin position="23"/>
        <end position="283"/>
    </location>
</feature>
<keyword evidence="1" id="KW-1133">Transmembrane helix</keyword>
<evidence type="ECO:0000313" key="3">
    <source>
        <dbReference type="EMBL" id="MDG3494011.1"/>
    </source>
</evidence>
<feature type="signal peptide" evidence="2">
    <location>
        <begin position="1"/>
        <end position="22"/>
    </location>
</feature>
<reference evidence="3" key="1">
    <citation type="submission" date="2019-05" db="EMBL/GenBank/DDBJ databases">
        <title>Whole genome sequencing of Pseudanabaena catenata USMAC16.</title>
        <authorList>
            <person name="Khan Z."/>
            <person name="Omar W.M."/>
            <person name="Convey P."/>
            <person name="Merican F."/>
            <person name="Najimudin N."/>
        </authorList>
    </citation>
    <scope>NUCLEOTIDE SEQUENCE</scope>
    <source>
        <strain evidence="3">USMAC16</strain>
    </source>
</reference>
<name>A0A9X4RH19_9CYAN</name>
<proteinExistence type="predicted"/>
<sequence length="283" mass="29566">MKTVLKGLSAGIFSLASWSAIAIAPVFAGSINNVTIGGSAPNDYLVFNADATNTFLISNTLANVQNVLDGNAISPTGNIELAASSEQPSFDFTKNTTLQGTIGGKSITLSSLTASDWSVIGTTWFNAALTAYGLGGLPSNVKSFAFSQFASNGGFQKFSDPNISYVNQNDNTGEISIGLAGYLDATQLLLSVLPDSFKPLLIGKTLQASELVKYDYDGQTGYLYSFNATNSGLVAVDDGVSHTGNYEVYIQGSRPVPVPAAFLGIALAGAMGAGMLKRRQLNR</sequence>
<dbReference type="AlphaFoldDB" id="A0A9X4RH19"/>
<keyword evidence="1" id="KW-0472">Membrane</keyword>
<keyword evidence="2" id="KW-0732">Signal</keyword>
<dbReference type="NCBIfam" id="NF038130">
    <property type="entry name" value="PEP_NF038130"/>
    <property type="match status" value="1"/>
</dbReference>
<evidence type="ECO:0000256" key="2">
    <source>
        <dbReference type="SAM" id="SignalP"/>
    </source>
</evidence>